<sequence>MSKPPDLEALARRYVELWQDQVAATAVDPELTDGLTRLMQLFGGSLAAQAGLWQALWPDLVARAGAPYAPFTPNPRPAASEDPHRDAPQSRSTQPRSTQSGSNRPEPPRPGAAAAPSGSAPVAGASADGGHDMAQLKARLALLEERLASLETGAGTPRRGARPGARRRRAS</sequence>
<organism evidence="2 3">
    <name type="scientific">Aliidongia dinghuensis</name>
    <dbReference type="NCBI Taxonomy" id="1867774"/>
    <lineage>
        <taxon>Bacteria</taxon>
        <taxon>Pseudomonadati</taxon>
        <taxon>Pseudomonadota</taxon>
        <taxon>Alphaproteobacteria</taxon>
        <taxon>Rhodospirillales</taxon>
        <taxon>Dongiaceae</taxon>
        <taxon>Aliidongia</taxon>
    </lineage>
</organism>
<evidence type="ECO:0000313" key="3">
    <source>
        <dbReference type="Proteomes" id="UP000646365"/>
    </source>
</evidence>
<name>A0A8J2YQN8_9PROT</name>
<reference evidence="2" key="1">
    <citation type="journal article" date="2014" name="Int. J. Syst. Evol. Microbiol.">
        <title>Complete genome sequence of Corynebacterium casei LMG S-19264T (=DSM 44701T), isolated from a smear-ripened cheese.</title>
        <authorList>
            <consortium name="US DOE Joint Genome Institute (JGI-PGF)"/>
            <person name="Walter F."/>
            <person name="Albersmeier A."/>
            <person name="Kalinowski J."/>
            <person name="Ruckert C."/>
        </authorList>
    </citation>
    <scope>NUCLEOTIDE SEQUENCE</scope>
    <source>
        <strain evidence="2">CGMCC 1.15725</strain>
    </source>
</reference>
<comment type="caution">
    <text evidence="2">The sequence shown here is derived from an EMBL/GenBank/DDBJ whole genome shotgun (WGS) entry which is preliminary data.</text>
</comment>
<proteinExistence type="predicted"/>
<accession>A0A8J2YQN8</accession>
<feature type="compositionally biased region" description="Low complexity" evidence="1">
    <location>
        <begin position="111"/>
        <end position="128"/>
    </location>
</feature>
<dbReference type="Proteomes" id="UP000646365">
    <property type="component" value="Unassembled WGS sequence"/>
</dbReference>
<feature type="region of interest" description="Disordered" evidence="1">
    <location>
        <begin position="148"/>
        <end position="171"/>
    </location>
</feature>
<evidence type="ECO:0000313" key="2">
    <source>
        <dbReference type="EMBL" id="GGF08021.1"/>
    </source>
</evidence>
<feature type="compositionally biased region" description="Low complexity" evidence="1">
    <location>
        <begin position="89"/>
        <end position="100"/>
    </location>
</feature>
<dbReference type="AlphaFoldDB" id="A0A8J2YQN8"/>
<feature type="region of interest" description="Disordered" evidence="1">
    <location>
        <begin position="65"/>
        <end position="131"/>
    </location>
</feature>
<evidence type="ECO:0000256" key="1">
    <source>
        <dbReference type="SAM" id="MobiDB-lite"/>
    </source>
</evidence>
<gene>
    <name evidence="2" type="ORF">GCM10011611_11830</name>
</gene>
<keyword evidence="3" id="KW-1185">Reference proteome</keyword>
<feature type="compositionally biased region" description="Basic and acidic residues" evidence="1">
    <location>
        <begin position="79"/>
        <end position="88"/>
    </location>
</feature>
<feature type="compositionally biased region" description="Basic residues" evidence="1">
    <location>
        <begin position="159"/>
        <end position="171"/>
    </location>
</feature>
<reference evidence="2" key="2">
    <citation type="submission" date="2020-09" db="EMBL/GenBank/DDBJ databases">
        <authorList>
            <person name="Sun Q."/>
            <person name="Zhou Y."/>
        </authorList>
    </citation>
    <scope>NUCLEOTIDE SEQUENCE</scope>
    <source>
        <strain evidence="2">CGMCC 1.15725</strain>
    </source>
</reference>
<protein>
    <submittedName>
        <fullName evidence="2">Uncharacterized protein</fullName>
    </submittedName>
</protein>
<feature type="compositionally biased region" description="Low complexity" evidence="1">
    <location>
        <begin position="149"/>
        <end position="158"/>
    </location>
</feature>
<dbReference type="EMBL" id="BMJQ01000002">
    <property type="protein sequence ID" value="GGF08021.1"/>
    <property type="molecule type" value="Genomic_DNA"/>
</dbReference>